<feature type="region of interest" description="Disordered" evidence="1">
    <location>
        <begin position="63"/>
        <end position="86"/>
    </location>
</feature>
<dbReference type="Proteomes" id="UP000012040">
    <property type="component" value="Chromosome"/>
</dbReference>
<feature type="transmembrane region" description="Helical" evidence="2">
    <location>
        <begin position="12"/>
        <end position="30"/>
    </location>
</feature>
<reference evidence="3 4" key="1">
    <citation type="journal article" date="2013" name="ISME J.">
        <title>By their genes ye shall know them: genomic signatures of predatory bacteria.</title>
        <authorList>
            <person name="Pasternak Z."/>
            <person name="Pietrokovski S."/>
            <person name="Rotem O."/>
            <person name="Gophna U."/>
            <person name="Lurie-Weinberger M.N."/>
            <person name="Jurkevitch E."/>
        </authorList>
    </citation>
    <scope>NUCLEOTIDE SEQUENCE [LARGE SCALE GENOMIC DNA]</scope>
    <source>
        <strain evidence="3 4">JSS</strain>
    </source>
</reference>
<dbReference type="AlphaFoldDB" id="M4V7V9"/>
<evidence type="ECO:0000313" key="3">
    <source>
        <dbReference type="EMBL" id="AGH94510.1"/>
    </source>
</evidence>
<protein>
    <submittedName>
        <fullName evidence="3">Uncharacterized protein</fullName>
    </submittedName>
</protein>
<keyword evidence="2" id="KW-0472">Membrane</keyword>
<proteinExistence type="predicted"/>
<dbReference type="RefSeq" id="WP_015469000.1">
    <property type="nucleotide sequence ID" value="NC_020813.1"/>
</dbReference>
<keyword evidence="4" id="KW-1185">Reference proteome</keyword>
<evidence type="ECO:0000256" key="2">
    <source>
        <dbReference type="SAM" id="Phobius"/>
    </source>
</evidence>
<dbReference type="STRING" id="1184267.A11Q_290"/>
<gene>
    <name evidence="3" type="ORF">A11Q_290</name>
</gene>
<dbReference type="HOGENOM" id="CLU_672061_0_0_7"/>
<evidence type="ECO:0000313" key="4">
    <source>
        <dbReference type="Proteomes" id="UP000012040"/>
    </source>
</evidence>
<keyword evidence="2" id="KW-1133">Transmembrane helix</keyword>
<evidence type="ECO:0000256" key="1">
    <source>
        <dbReference type="SAM" id="MobiDB-lite"/>
    </source>
</evidence>
<dbReference type="PATRIC" id="fig|1184267.3.peg.292"/>
<name>M4V7V9_9BACT</name>
<dbReference type="EMBL" id="CP003537">
    <property type="protein sequence ID" value="AGH94510.1"/>
    <property type="molecule type" value="Genomic_DNA"/>
</dbReference>
<keyword evidence="2" id="KW-0812">Transmembrane</keyword>
<accession>M4V7V9</accession>
<dbReference type="KEGG" id="bex:A11Q_290"/>
<sequence>MKKNKSRNFKKLGFVFILLIFIGVIGWQQYTSYSPTEVQTSHRKAQITEASLIRNKEISAVEQNSLSPSQNSEPSNAEAPTDDSNFADATIPQEEATFEELQQILKADDICAVVKKSFDWKVGLALLTQTPAVITTDASTDEFLMTVLNDQKTKQLPAEYEKILIFFEALDEAGLISSERRPKKPINFQKSSEQLESLQKLYPQNGAYPFFRAYVLQQLGASTAEVKAEFVKSFNATEFDTHINLIFRTLYEKALQNAVALHISLDVVSKYPYPDYVTPRNTLAKLIQEESDIDFLKSADSFLKRIIQPALQLNGQYADYYWSPLEYAVAKSLLINTESKLKNGKLAEQLPRPNELYRRWADTMPELDIIEFEQMKRTSATEKCQRKNMDLYVQDLQDHYRKFKDKYNF</sequence>
<organism evidence="3 4">
    <name type="scientific">Pseudobdellovibrio exovorus JSS</name>
    <dbReference type="NCBI Taxonomy" id="1184267"/>
    <lineage>
        <taxon>Bacteria</taxon>
        <taxon>Pseudomonadati</taxon>
        <taxon>Bdellovibrionota</taxon>
        <taxon>Bdellovibrionia</taxon>
        <taxon>Bdellovibrionales</taxon>
        <taxon>Pseudobdellovibrionaceae</taxon>
        <taxon>Pseudobdellovibrio</taxon>
    </lineage>
</organism>
<feature type="compositionally biased region" description="Polar residues" evidence="1">
    <location>
        <begin position="63"/>
        <end position="75"/>
    </location>
</feature>